<dbReference type="PANTHER" id="PTHR43581">
    <property type="entry name" value="ATP/GTP PHOSPHATASE"/>
    <property type="match status" value="1"/>
</dbReference>
<sequence length="448" mass="53067">MYLKELKITNWQCIKETKINFENLILFIGQSNSGKSSIISAIMFLLKYRNFRPKDIRNGSDYLSLEGHFYTHTKLNFKLNEIVITSNDIYLKIIKTSKNDTEYFILHDNIWIKIAESEYQTLTNNVPLLFIPSFSEKEQTKFFIISLLKILENKEIDQPKTLNKIVSTFSKLQNEYTSRGLYRNLIFEIFSTLTQYSKKLGESLLGNTLILFEEPEFYLHPQKQKELFYNICILTKLGTQIYVSTHSNNFINLHMYKSICIVRKNKNFGTKVFQFKGHLFSGDEIKNFNMNYWINPDRSELFFAKKVILVEGQTDKIVLGYLSKKLDIYKYDYSILECGSKSLIPQFIKLLNIFKIPYVAVYDKDNHFWRTPEEIENSTQKNKTIENSVKKEIGSCIAFENDIEEEIYQEKRERKNYKNKPFYALKTVTHKDFIIPKSLEKKIKFIFK</sequence>
<evidence type="ECO:0000259" key="1">
    <source>
        <dbReference type="Pfam" id="PF13175"/>
    </source>
</evidence>
<dbReference type="Gene3D" id="3.40.50.300">
    <property type="entry name" value="P-loop containing nucleotide triphosphate hydrolases"/>
    <property type="match status" value="1"/>
</dbReference>
<evidence type="ECO:0000313" key="4">
    <source>
        <dbReference type="EMBL" id="STO30902.1"/>
    </source>
</evidence>
<dbReference type="GO" id="GO:0005524">
    <property type="term" value="F:ATP binding"/>
    <property type="evidence" value="ECO:0007669"/>
    <property type="project" value="InterPro"/>
</dbReference>
<dbReference type="InterPro" id="IPR034139">
    <property type="entry name" value="TOPRIM_OLD"/>
</dbReference>
<dbReference type="AlphaFoldDB" id="A0A377GVW9"/>
<feature type="domain" description="ATPase AAA-type core" evidence="2">
    <location>
        <begin position="203"/>
        <end position="251"/>
    </location>
</feature>
<dbReference type="EMBL" id="UGGU01000003">
    <property type="protein sequence ID" value="STO30902.1"/>
    <property type="molecule type" value="Genomic_DNA"/>
</dbReference>
<evidence type="ECO:0000259" key="2">
    <source>
        <dbReference type="Pfam" id="PF13304"/>
    </source>
</evidence>
<feature type="domain" description="Endonuclease GajA/Old nuclease/RecF-like AAA" evidence="1">
    <location>
        <begin position="1"/>
        <end position="165"/>
    </location>
</feature>
<dbReference type="GO" id="GO:0016887">
    <property type="term" value="F:ATP hydrolysis activity"/>
    <property type="evidence" value="ECO:0007669"/>
    <property type="project" value="InterPro"/>
</dbReference>
<keyword evidence="5" id="KW-1185">Reference proteome</keyword>
<dbReference type="Pfam" id="PF20469">
    <property type="entry name" value="OLD-like_TOPRIM"/>
    <property type="match status" value="1"/>
</dbReference>
<evidence type="ECO:0000313" key="5">
    <source>
        <dbReference type="Proteomes" id="UP000255328"/>
    </source>
</evidence>
<dbReference type="InterPro" id="IPR051396">
    <property type="entry name" value="Bact_Antivir_Def_Nuclease"/>
</dbReference>
<dbReference type="RefSeq" id="WP_115268734.1">
    <property type="nucleotide sequence ID" value="NZ_CASFEE010000011.1"/>
</dbReference>
<feature type="domain" description="OLD protein-like TOPRIM" evidence="3">
    <location>
        <begin position="302"/>
        <end position="365"/>
    </location>
</feature>
<dbReference type="Proteomes" id="UP000255328">
    <property type="component" value="Unassembled WGS sequence"/>
</dbReference>
<protein>
    <submittedName>
        <fullName evidence="4">Predicted ATPase</fullName>
    </submittedName>
</protein>
<dbReference type="SUPFAM" id="SSF52540">
    <property type="entry name" value="P-loop containing nucleoside triphosphate hydrolases"/>
    <property type="match status" value="1"/>
</dbReference>
<organism evidence="4 5">
    <name type="scientific">Fusobacterium necrogenes</name>
    <dbReference type="NCBI Taxonomy" id="858"/>
    <lineage>
        <taxon>Bacteria</taxon>
        <taxon>Fusobacteriati</taxon>
        <taxon>Fusobacteriota</taxon>
        <taxon>Fusobacteriia</taxon>
        <taxon>Fusobacteriales</taxon>
        <taxon>Fusobacteriaceae</taxon>
        <taxon>Fusobacterium</taxon>
    </lineage>
</organism>
<evidence type="ECO:0000259" key="3">
    <source>
        <dbReference type="Pfam" id="PF20469"/>
    </source>
</evidence>
<name>A0A377GVW9_9FUSO</name>
<gene>
    <name evidence="4" type="ORF">NCTC10723_00332</name>
</gene>
<dbReference type="Pfam" id="PF13304">
    <property type="entry name" value="AAA_21"/>
    <property type="match status" value="1"/>
</dbReference>
<dbReference type="InterPro" id="IPR027417">
    <property type="entry name" value="P-loop_NTPase"/>
</dbReference>
<reference evidence="4 5" key="1">
    <citation type="submission" date="2018-06" db="EMBL/GenBank/DDBJ databases">
        <authorList>
            <consortium name="Pathogen Informatics"/>
            <person name="Doyle S."/>
        </authorList>
    </citation>
    <scope>NUCLEOTIDE SEQUENCE [LARGE SCALE GENOMIC DNA]</scope>
    <source>
        <strain evidence="4 5">NCTC10723</strain>
    </source>
</reference>
<dbReference type="CDD" id="cd01026">
    <property type="entry name" value="TOPRIM_OLD"/>
    <property type="match status" value="1"/>
</dbReference>
<dbReference type="InterPro" id="IPR003959">
    <property type="entry name" value="ATPase_AAA_core"/>
</dbReference>
<dbReference type="InterPro" id="IPR041685">
    <property type="entry name" value="AAA_GajA/Old/RecF-like"/>
</dbReference>
<dbReference type="OrthoDB" id="9801813at2"/>
<dbReference type="Pfam" id="PF13175">
    <property type="entry name" value="AAA_15"/>
    <property type="match status" value="1"/>
</dbReference>
<dbReference type="PANTHER" id="PTHR43581:SF2">
    <property type="entry name" value="EXCINUCLEASE ATPASE SUBUNIT"/>
    <property type="match status" value="1"/>
</dbReference>
<accession>A0A377GVW9</accession>
<proteinExistence type="predicted"/>